<dbReference type="EMBL" id="JH818585">
    <property type="protein sequence ID" value="EKC22331.1"/>
    <property type="molecule type" value="Genomic_DNA"/>
</dbReference>
<accession>K1QKT3</accession>
<dbReference type="InParanoid" id="K1QKT3"/>
<protein>
    <submittedName>
        <fullName evidence="1">Uncharacterized protein</fullName>
    </submittedName>
</protein>
<reference evidence="1" key="1">
    <citation type="journal article" date="2012" name="Nature">
        <title>The oyster genome reveals stress adaptation and complexity of shell formation.</title>
        <authorList>
            <person name="Zhang G."/>
            <person name="Fang X."/>
            <person name="Guo X."/>
            <person name="Li L."/>
            <person name="Luo R."/>
            <person name="Xu F."/>
            <person name="Yang P."/>
            <person name="Zhang L."/>
            <person name="Wang X."/>
            <person name="Qi H."/>
            <person name="Xiong Z."/>
            <person name="Que H."/>
            <person name="Xie Y."/>
            <person name="Holland P.W."/>
            <person name="Paps J."/>
            <person name="Zhu Y."/>
            <person name="Wu F."/>
            <person name="Chen Y."/>
            <person name="Wang J."/>
            <person name="Peng C."/>
            <person name="Meng J."/>
            <person name="Yang L."/>
            <person name="Liu J."/>
            <person name="Wen B."/>
            <person name="Zhang N."/>
            <person name="Huang Z."/>
            <person name="Zhu Q."/>
            <person name="Feng Y."/>
            <person name="Mount A."/>
            <person name="Hedgecock D."/>
            <person name="Xu Z."/>
            <person name="Liu Y."/>
            <person name="Domazet-Loso T."/>
            <person name="Du Y."/>
            <person name="Sun X."/>
            <person name="Zhang S."/>
            <person name="Liu B."/>
            <person name="Cheng P."/>
            <person name="Jiang X."/>
            <person name="Li J."/>
            <person name="Fan D."/>
            <person name="Wang W."/>
            <person name="Fu W."/>
            <person name="Wang T."/>
            <person name="Wang B."/>
            <person name="Zhang J."/>
            <person name="Peng Z."/>
            <person name="Li Y."/>
            <person name="Li N."/>
            <person name="Wang J."/>
            <person name="Chen M."/>
            <person name="He Y."/>
            <person name="Tan F."/>
            <person name="Song X."/>
            <person name="Zheng Q."/>
            <person name="Huang R."/>
            <person name="Yang H."/>
            <person name="Du X."/>
            <person name="Chen L."/>
            <person name="Yang M."/>
            <person name="Gaffney P.M."/>
            <person name="Wang S."/>
            <person name="Luo L."/>
            <person name="She Z."/>
            <person name="Ming Y."/>
            <person name="Huang W."/>
            <person name="Zhang S."/>
            <person name="Huang B."/>
            <person name="Zhang Y."/>
            <person name="Qu T."/>
            <person name="Ni P."/>
            <person name="Miao G."/>
            <person name="Wang J."/>
            <person name="Wang Q."/>
            <person name="Steinberg C.E."/>
            <person name="Wang H."/>
            <person name="Li N."/>
            <person name="Qian L."/>
            <person name="Zhang G."/>
            <person name="Li Y."/>
            <person name="Yang H."/>
            <person name="Liu X."/>
            <person name="Wang J."/>
            <person name="Yin Y."/>
            <person name="Wang J."/>
        </authorList>
    </citation>
    <scope>NUCLEOTIDE SEQUENCE [LARGE SCALE GENOMIC DNA]</scope>
    <source>
        <strain evidence="1">05x7-T-G4-1.051#20</strain>
    </source>
</reference>
<evidence type="ECO:0000313" key="1">
    <source>
        <dbReference type="EMBL" id="EKC22331.1"/>
    </source>
</evidence>
<name>K1QKT3_MAGGI</name>
<gene>
    <name evidence="1" type="ORF">CGI_10002483</name>
</gene>
<dbReference type="HOGENOM" id="CLU_2640517_0_0_1"/>
<sequence>MYLPSIWKYRKQFRLVGNCVQLVTIVQSDPSVFQLRHFYSRDFQNGNVCTQFAVTYVVSAFVDAMAANMSYGKRVQI</sequence>
<organism evidence="1">
    <name type="scientific">Magallana gigas</name>
    <name type="common">Pacific oyster</name>
    <name type="synonym">Crassostrea gigas</name>
    <dbReference type="NCBI Taxonomy" id="29159"/>
    <lineage>
        <taxon>Eukaryota</taxon>
        <taxon>Metazoa</taxon>
        <taxon>Spiralia</taxon>
        <taxon>Lophotrochozoa</taxon>
        <taxon>Mollusca</taxon>
        <taxon>Bivalvia</taxon>
        <taxon>Autobranchia</taxon>
        <taxon>Pteriomorphia</taxon>
        <taxon>Ostreida</taxon>
        <taxon>Ostreoidea</taxon>
        <taxon>Ostreidae</taxon>
        <taxon>Magallana</taxon>
    </lineage>
</organism>
<dbReference type="AlphaFoldDB" id="K1QKT3"/>
<proteinExistence type="predicted"/>